<gene>
    <name evidence="1" type="ORF">ADH67_02420</name>
</gene>
<evidence type="ECO:0000313" key="2">
    <source>
        <dbReference type="Proteomes" id="UP000214610"/>
    </source>
</evidence>
<protein>
    <recommendedName>
        <fullName evidence="3">Abi family protein</fullName>
    </recommendedName>
</protein>
<evidence type="ECO:0000313" key="1">
    <source>
        <dbReference type="EMBL" id="OXE51167.1"/>
    </source>
</evidence>
<dbReference type="Pfam" id="PF07751">
    <property type="entry name" value="Abi_2"/>
    <property type="match status" value="1"/>
</dbReference>
<keyword evidence="2" id="KW-1185">Reference proteome</keyword>
<name>A0A227KTI2_9BURK</name>
<evidence type="ECO:0008006" key="3">
    <source>
        <dbReference type="Google" id="ProtNLM"/>
    </source>
</evidence>
<dbReference type="EMBL" id="NHMP01000001">
    <property type="protein sequence ID" value="OXE51167.1"/>
    <property type="molecule type" value="Genomic_DNA"/>
</dbReference>
<dbReference type="InterPro" id="IPR011664">
    <property type="entry name" value="Abi_system_AbiD/AbiF-like"/>
</dbReference>
<organism evidence="1 2">
    <name type="scientific">Turicimonas muris</name>
    <dbReference type="NCBI Taxonomy" id="1796652"/>
    <lineage>
        <taxon>Bacteria</taxon>
        <taxon>Pseudomonadati</taxon>
        <taxon>Pseudomonadota</taxon>
        <taxon>Betaproteobacteria</taxon>
        <taxon>Burkholderiales</taxon>
        <taxon>Sutterellaceae</taxon>
        <taxon>Turicimonas</taxon>
    </lineage>
</organism>
<sequence>MKSKPEKKFNKPHTTFAEQVDKLRERGLTVLDTTKAEKQLETIGYYRLSSYFFFLEEKNSDGSRSHKFCKGATFDDAMRFYVFDQKLRLLVMEAIERIEVSLRSS</sequence>
<comment type="caution">
    <text evidence="1">The sequence shown here is derived from an EMBL/GenBank/DDBJ whole genome shotgun (WGS) entry which is preliminary data.</text>
</comment>
<dbReference type="Proteomes" id="UP000214610">
    <property type="component" value="Unassembled WGS sequence"/>
</dbReference>
<dbReference type="AlphaFoldDB" id="A0A227KTI2"/>
<accession>A0A227KTI2</accession>
<proteinExistence type="predicted"/>
<reference evidence="2" key="1">
    <citation type="submission" date="2017-05" db="EMBL/GenBank/DDBJ databases">
        <title>Improved OligoMM genomes.</title>
        <authorList>
            <person name="Garzetti D."/>
        </authorList>
    </citation>
    <scope>NUCLEOTIDE SEQUENCE [LARGE SCALE GENOMIC DNA]</scope>
    <source>
        <strain evidence="2">YL45</strain>
    </source>
</reference>